<sequence>MAKALSKTEEKTWAMAAHMSALFGLIFPPGLVLGPLLVWLFKRNESTVVDKNGKEAINFQGTILVGTFILAILSAASTIFLLLTLIVGIAGLGLAVYGGIQAKKTGSYTYPFAIRLIK</sequence>
<organism evidence="6 7">
    <name type="scientific">Leucothrix arctica</name>
    <dbReference type="NCBI Taxonomy" id="1481894"/>
    <lineage>
        <taxon>Bacteria</taxon>
        <taxon>Pseudomonadati</taxon>
        <taxon>Pseudomonadota</taxon>
        <taxon>Gammaproteobacteria</taxon>
        <taxon>Thiotrichales</taxon>
        <taxon>Thiotrichaceae</taxon>
        <taxon>Leucothrix</taxon>
    </lineage>
</organism>
<dbReference type="OrthoDB" id="9808930at2"/>
<proteinExistence type="predicted"/>
<dbReference type="Proteomes" id="UP000245506">
    <property type="component" value="Unassembled WGS sequence"/>
</dbReference>
<evidence type="ECO:0000256" key="4">
    <source>
        <dbReference type="ARBA" id="ARBA00023136"/>
    </source>
</evidence>
<comment type="caution">
    <text evidence="6">The sequence shown here is derived from an EMBL/GenBank/DDBJ whole genome shotgun (WGS) entry which is preliminary data.</text>
</comment>
<keyword evidence="3 5" id="KW-1133">Transmembrane helix</keyword>
<comment type="subcellular location">
    <subcellularLocation>
        <location evidence="1">Membrane</location>
        <topology evidence="1">Multi-pass membrane protein</topology>
    </subcellularLocation>
</comment>
<evidence type="ECO:0000256" key="5">
    <source>
        <dbReference type="SAM" id="Phobius"/>
    </source>
</evidence>
<gene>
    <name evidence="6" type="ORF">DKT75_03115</name>
</gene>
<keyword evidence="7" id="KW-1185">Reference proteome</keyword>
<accession>A0A317CKE9</accession>
<evidence type="ECO:0000313" key="7">
    <source>
        <dbReference type="Proteomes" id="UP000245506"/>
    </source>
</evidence>
<name>A0A317CKE9_9GAMM</name>
<evidence type="ECO:0000256" key="1">
    <source>
        <dbReference type="ARBA" id="ARBA00004141"/>
    </source>
</evidence>
<dbReference type="Pfam" id="PF09685">
    <property type="entry name" value="MamF_MmsF"/>
    <property type="match status" value="1"/>
</dbReference>
<evidence type="ECO:0000256" key="3">
    <source>
        <dbReference type="ARBA" id="ARBA00022989"/>
    </source>
</evidence>
<reference evidence="6 7" key="1">
    <citation type="submission" date="2018-05" db="EMBL/GenBank/DDBJ databases">
        <title>Leucothrix arctica sp. nov., isolated from Arctic seawater.</title>
        <authorList>
            <person name="Choi A."/>
            <person name="Baek K."/>
        </authorList>
    </citation>
    <scope>NUCLEOTIDE SEQUENCE [LARGE SCALE GENOMIC DNA]</scope>
    <source>
        <strain evidence="6 7">IMCC9719</strain>
    </source>
</reference>
<evidence type="ECO:0000313" key="6">
    <source>
        <dbReference type="EMBL" id="PWQ98809.1"/>
    </source>
</evidence>
<dbReference type="RefSeq" id="WP_109821965.1">
    <property type="nucleotide sequence ID" value="NZ_QGKL01000010.1"/>
</dbReference>
<dbReference type="EMBL" id="QGKL01000010">
    <property type="protein sequence ID" value="PWQ98809.1"/>
    <property type="molecule type" value="Genomic_DNA"/>
</dbReference>
<feature type="transmembrane region" description="Helical" evidence="5">
    <location>
        <begin position="21"/>
        <end position="41"/>
    </location>
</feature>
<keyword evidence="4 5" id="KW-0472">Membrane</keyword>
<protein>
    <submittedName>
        <fullName evidence="6">DUF4870 domain-containing protein</fullName>
    </submittedName>
</protein>
<dbReference type="InterPro" id="IPR019109">
    <property type="entry name" value="MamF_MmsF"/>
</dbReference>
<dbReference type="AlphaFoldDB" id="A0A317CKE9"/>
<keyword evidence="2 5" id="KW-0812">Transmembrane</keyword>
<evidence type="ECO:0000256" key="2">
    <source>
        <dbReference type="ARBA" id="ARBA00022692"/>
    </source>
</evidence>
<feature type="transmembrane region" description="Helical" evidence="5">
    <location>
        <begin position="61"/>
        <end position="94"/>
    </location>
</feature>